<organism evidence="2 3">
    <name type="scientific">Tremella mesenterica</name>
    <name type="common">Jelly fungus</name>
    <dbReference type="NCBI Taxonomy" id="5217"/>
    <lineage>
        <taxon>Eukaryota</taxon>
        <taxon>Fungi</taxon>
        <taxon>Dikarya</taxon>
        <taxon>Basidiomycota</taxon>
        <taxon>Agaricomycotina</taxon>
        <taxon>Tremellomycetes</taxon>
        <taxon>Tremellales</taxon>
        <taxon>Tremellaceae</taxon>
        <taxon>Tremella</taxon>
    </lineage>
</organism>
<accession>A0A4Q1BHJ2</accession>
<feature type="compositionally biased region" description="Polar residues" evidence="1">
    <location>
        <begin position="1"/>
        <end position="10"/>
    </location>
</feature>
<dbReference type="AlphaFoldDB" id="A0A4Q1BHJ2"/>
<name>A0A4Q1BHJ2_TREME</name>
<evidence type="ECO:0000313" key="3">
    <source>
        <dbReference type="Proteomes" id="UP000289152"/>
    </source>
</evidence>
<dbReference type="InParanoid" id="A0A4Q1BHJ2"/>
<sequence>MPSHSDVNSSQEEESTGYITIGERTRENFTKKDSSDHITIVEKPLPATEREREYVEEDSSEEHYRSRSPLHSNQNPTTDTSNVRSKTKQKLKIDTDINSNSNPNSTNDEKETCREHRRNTKKSSNRKSHKDGFQLPGKVVIMEGSSDPDFQLENKGSLWDGDYERRRKSRRETEEIPTYSSKSHQTYTARRGGYYIRADTTTEVSISSSEGINKVVKSLSKLQTDMGYDTKGNMERFISSISNFDREDD</sequence>
<gene>
    <name evidence="2" type="ORF">M231_05642</name>
</gene>
<feature type="compositionally biased region" description="Polar residues" evidence="1">
    <location>
        <begin position="96"/>
        <end position="106"/>
    </location>
</feature>
<feature type="compositionally biased region" description="Basic and acidic residues" evidence="1">
    <location>
        <begin position="23"/>
        <end position="40"/>
    </location>
</feature>
<feature type="compositionally biased region" description="Basic residues" evidence="1">
    <location>
        <begin position="115"/>
        <end position="129"/>
    </location>
</feature>
<protein>
    <submittedName>
        <fullName evidence="2">Uncharacterized protein</fullName>
    </submittedName>
</protein>
<reference evidence="2 3" key="1">
    <citation type="submission" date="2016-06" db="EMBL/GenBank/DDBJ databases">
        <title>Evolution of pathogenesis and genome organization in the Tremellales.</title>
        <authorList>
            <person name="Cuomo C."/>
            <person name="Litvintseva A."/>
            <person name="Heitman J."/>
            <person name="Chen Y."/>
            <person name="Sun S."/>
            <person name="Springer D."/>
            <person name="Dromer F."/>
            <person name="Young S."/>
            <person name="Zeng Q."/>
            <person name="Chapman S."/>
            <person name="Gujja S."/>
            <person name="Saif S."/>
            <person name="Birren B."/>
        </authorList>
    </citation>
    <scope>NUCLEOTIDE SEQUENCE [LARGE SCALE GENOMIC DNA]</scope>
    <source>
        <strain evidence="2 3">ATCC 28783</strain>
    </source>
</reference>
<evidence type="ECO:0000313" key="2">
    <source>
        <dbReference type="EMBL" id="RXK37054.1"/>
    </source>
</evidence>
<dbReference type="Proteomes" id="UP000289152">
    <property type="component" value="Unassembled WGS sequence"/>
</dbReference>
<evidence type="ECO:0000256" key="1">
    <source>
        <dbReference type="SAM" id="MobiDB-lite"/>
    </source>
</evidence>
<comment type="caution">
    <text evidence="2">The sequence shown here is derived from an EMBL/GenBank/DDBJ whole genome shotgun (WGS) entry which is preliminary data.</text>
</comment>
<feature type="region of interest" description="Disordered" evidence="1">
    <location>
        <begin position="1"/>
        <end position="186"/>
    </location>
</feature>
<proteinExistence type="predicted"/>
<keyword evidence="3" id="KW-1185">Reference proteome</keyword>
<feature type="compositionally biased region" description="Polar residues" evidence="1">
    <location>
        <begin position="69"/>
        <end position="84"/>
    </location>
</feature>
<dbReference type="EMBL" id="SDIL01000078">
    <property type="protein sequence ID" value="RXK37054.1"/>
    <property type="molecule type" value="Genomic_DNA"/>
</dbReference>